<feature type="domain" description="Carbamoyl-phosphate synthase small subunit N-terminal" evidence="12">
    <location>
        <begin position="7"/>
        <end position="137"/>
    </location>
</feature>
<dbReference type="Gene3D" id="3.40.50.880">
    <property type="match status" value="1"/>
</dbReference>
<keyword evidence="4 11" id="KW-0436">Ligase</keyword>
<keyword evidence="6 11" id="KW-0067">ATP-binding</keyword>
<dbReference type="HAMAP" id="MF_01209">
    <property type="entry name" value="CPSase_S_chain"/>
    <property type="match status" value="1"/>
</dbReference>
<evidence type="ECO:0000256" key="5">
    <source>
        <dbReference type="ARBA" id="ARBA00022741"/>
    </source>
</evidence>
<feature type="binding site" evidence="11">
    <location>
        <position position="247"/>
    </location>
    <ligand>
        <name>L-glutamine</name>
        <dbReference type="ChEBI" id="CHEBI:58359"/>
    </ligand>
</feature>
<evidence type="ECO:0000313" key="13">
    <source>
        <dbReference type="EMBL" id="ANF17296.1"/>
    </source>
</evidence>
<keyword evidence="14" id="KW-1185">Reference proteome</keyword>
<dbReference type="Pfam" id="PF00988">
    <property type="entry name" value="CPSase_sm_chain"/>
    <property type="match status" value="1"/>
</dbReference>
<dbReference type="GO" id="GO:0006526">
    <property type="term" value="P:L-arginine biosynthetic process"/>
    <property type="evidence" value="ECO:0007669"/>
    <property type="project" value="UniProtKB-UniRule"/>
</dbReference>
<dbReference type="Gene3D" id="3.50.30.20">
    <property type="entry name" value="Carbamoyl-phosphate synthase small subunit, N-terminal domain"/>
    <property type="match status" value="1"/>
</dbReference>
<dbReference type="SUPFAM" id="SSF52021">
    <property type="entry name" value="Carbamoyl phosphate synthetase, small subunit N-terminal domain"/>
    <property type="match status" value="1"/>
</dbReference>
<feature type="binding site" evidence="11">
    <location>
        <position position="274"/>
    </location>
    <ligand>
        <name>L-glutamine</name>
        <dbReference type="ChEBI" id="CHEBI:58359"/>
    </ligand>
</feature>
<dbReference type="FunFam" id="3.50.30.20:FF:000001">
    <property type="entry name" value="Carbamoyl-phosphate synthase small chain"/>
    <property type="match status" value="1"/>
</dbReference>
<feature type="binding site" evidence="11">
    <location>
        <position position="51"/>
    </location>
    <ligand>
        <name>L-glutamine</name>
        <dbReference type="ChEBI" id="CHEBI:58359"/>
    </ligand>
</feature>
<dbReference type="GO" id="GO:0004088">
    <property type="term" value="F:carbamoyl-phosphate synthase (glutamine-hydrolyzing) activity"/>
    <property type="evidence" value="ECO:0007669"/>
    <property type="project" value="UniProtKB-UniRule"/>
</dbReference>
<dbReference type="PANTHER" id="PTHR43418:SF7">
    <property type="entry name" value="CARBAMOYL-PHOSPHATE SYNTHASE SMALL CHAIN"/>
    <property type="match status" value="1"/>
</dbReference>
<evidence type="ECO:0000256" key="10">
    <source>
        <dbReference type="ARBA" id="ARBA00049285"/>
    </source>
</evidence>
<evidence type="ECO:0000313" key="14">
    <source>
        <dbReference type="Proteomes" id="UP000077654"/>
    </source>
</evidence>
<protein>
    <recommendedName>
        <fullName evidence="11">Carbamoyl phosphate synthase small chain</fullName>
        <ecNumber evidence="11">6.3.5.5</ecNumber>
    </recommendedName>
    <alternativeName>
        <fullName evidence="11">Carbamoyl phosphate synthetase glutamine chain</fullName>
    </alternativeName>
</protein>
<dbReference type="GO" id="GO:0004359">
    <property type="term" value="F:glutaminase activity"/>
    <property type="evidence" value="ECO:0007669"/>
    <property type="project" value="RHEA"/>
</dbReference>
<dbReference type="InterPro" id="IPR006274">
    <property type="entry name" value="CarbamoylP_synth_ssu"/>
</dbReference>
<reference evidence="13 14" key="1">
    <citation type="submission" date="2015-04" db="EMBL/GenBank/DDBJ databases">
        <title>Buchnera aphidicola assembly.</title>
        <authorList>
            <person name="Zhang Y."/>
        </authorList>
    </citation>
    <scope>NUCLEOTIDE SEQUENCE [LARGE SCALE GENOMIC DNA]</scope>
    <source>
        <strain evidence="13 14">SC</strain>
    </source>
</reference>
<dbReference type="SUPFAM" id="SSF52317">
    <property type="entry name" value="Class I glutamine amidotransferase-like"/>
    <property type="match status" value="1"/>
</dbReference>
<feature type="region of interest" description="CPSase" evidence="11">
    <location>
        <begin position="1"/>
        <end position="196"/>
    </location>
</feature>
<comment type="catalytic activity">
    <reaction evidence="9 11">
        <text>hydrogencarbonate + L-glutamine + 2 ATP + H2O = carbamoyl phosphate + L-glutamate + 2 ADP + phosphate + 2 H(+)</text>
        <dbReference type="Rhea" id="RHEA:18633"/>
        <dbReference type="ChEBI" id="CHEBI:15377"/>
        <dbReference type="ChEBI" id="CHEBI:15378"/>
        <dbReference type="ChEBI" id="CHEBI:17544"/>
        <dbReference type="ChEBI" id="CHEBI:29985"/>
        <dbReference type="ChEBI" id="CHEBI:30616"/>
        <dbReference type="ChEBI" id="CHEBI:43474"/>
        <dbReference type="ChEBI" id="CHEBI:58228"/>
        <dbReference type="ChEBI" id="CHEBI:58359"/>
        <dbReference type="ChEBI" id="CHEBI:456216"/>
        <dbReference type="EC" id="6.3.5.5"/>
    </reaction>
</comment>
<dbReference type="InterPro" id="IPR002474">
    <property type="entry name" value="CarbamoylP_synth_ssu_N"/>
</dbReference>
<evidence type="ECO:0000256" key="3">
    <source>
        <dbReference type="ARBA" id="ARBA00007800"/>
    </source>
</evidence>
<comment type="catalytic activity">
    <reaction evidence="10 11">
        <text>L-glutamine + H2O = L-glutamate + NH4(+)</text>
        <dbReference type="Rhea" id="RHEA:15889"/>
        <dbReference type="ChEBI" id="CHEBI:15377"/>
        <dbReference type="ChEBI" id="CHEBI:28938"/>
        <dbReference type="ChEBI" id="CHEBI:29985"/>
        <dbReference type="ChEBI" id="CHEBI:58359"/>
    </reaction>
</comment>
<evidence type="ECO:0000256" key="9">
    <source>
        <dbReference type="ARBA" id="ARBA00048816"/>
    </source>
</evidence>
<dbReference type="Proteomes" id="UP000077654">
    <property type="component" value="Chromosome"/>
</dbReference>
<dbReference type="RefSeq" id="WP_075474422.1">
    <property type="nucleotide sequence ID" value="NZ_CP011299.1"/>
</dbReference>
<evidence type="ECO:0000256" key="2">
    <source>
        <dbReference type="ARBA" id="ARBA00005077"/>
    </source>
</evidence>
<dbReference type="PATRIC" id="fig|118110.3.peg.130"/>
<dbReference type="PROSITE" id="PS51273">
    <property type="entry name" value="GATASE_TYPE_1"/>
    <property type="match status" value="1"/>
</dbReference>
<dbReference type="AlphaFoldDB" id="A0A172WE88"/>
<evidence type="ECO:0000256" key="1">
    <source>
        <dbReference type="ARBA" id="ARBA00004812"/>
    </source>
</evidence>
<dbReference type="GO" id="GO:0006541">
    <property type="term" value="P:glutamine metabolic process"/>
    <property type="evidence" value="ECO:0007669"/>
    <property type="project" value="InterPro"/>
</dbReference>
<feature type="active site" evidence="11">
    <location>
        <position position="357"/>
    </location>
</feature>
<keyword evidence="8 11" id="KW-0665">Pyrimidine biosynthesis</keyword>
<evidence type="ECO:0000256" key="6">
    <source>
        <dbReference type="ARBA" id="ARBA00022840"/>
    </source>
</evidence>
<dbReference type="GO" id="GO:0006207">
    <property type="term" value="P:'de novo' pyrimidine nucleobase biosynthetic process"/>
    <property type="evidence" value="ECO:0007669"/>
    <property type="project" value="InterPro"/>
</dbReference>
<dbReference type="CDD" id="cd01744">
    <property type="entry name" value="GATase1_CPSase"/>
    <property type="match status" value="1"/>
</dbReference>
<dbReference type="STRING" id="118110.XW81_00680"/>
<dbReference type="InterPro" id="IPR017926">
    <property type="entry name" value="GATASE"/>
</dbReference>
<keyword evidence="11" id="KW-0055">Arginine biosynthesis</keyword>
<dbReference type="PANTHER" id="PTHR43418">
    <property type="entry name" value="MULTIFUNCTIONAL TRYPTOPHAN BIOSYNTHESIS PROTEIN-RELATED"/>
    <property type="match status" value="1"/>
</dbReference>
<feature type="active site" evidence="11">
    <location>
        <position position="359"/>
    </location>
</feature>
<feature type="binding site" evidence="11">
    <location>
        <position position="245"/>
    </location>
    <ligand>
        <name>L-glutamine</name>
        <dbReference type="ChEBI" id="CHEBI:58359"/>
    </ligand>
</feature>
<feature type="binding site" evidence="11">
    <location>
        <position position="315"/>
    </location>
    <ligand>
        <name>L-glutamine</name>
        <dbReference type="ChEBI" id="CHEBI:58359"/>
    </ligand>
</feature>
<comment type="similarity">
    <text evidence="3 11">Belongs to the CarA family.</text>
</comment>
<evidence type="ECO:0000256" key="11">
    <source>
        <dbReference type="HAMAP-Rule" id="MF_01209"/>
    </source>
</evidence>
<organism evidence="13 14">
    <name type="scientific">Buchnera aphidicola subsp. Schlechtendalia chinensis</name>
    <dbReference type="NCBI Taxonomy" id="118110"/>
    <lineage>
        <taxon>Bacteria</taxon>
        <taxon>Pseudomonadati</taxon>
        <taxon>Pseudomonadota</taxon>
        <taxon>Gammaproteobacteria</taxon>
        <taxon>Enterobacterales</taxon>
        <taxon>Erwiniaceae</taxon>
        <taxon>Buchnera</taxon>
    </lineage>
</organism>
<dbReference type="PRINTS" id="PR00097">
    <property type="entry name" value="ANTSNTHASEII"/>
</dbReference>
<comment type="caution">
    <text evidence="11">Lacks conserved residue(s) required for the propagation of feature annotation.</text>
</comment>
<comment type="subunit">
    <text evidence="11">Composed of two chains; the small (or glutamine) chain promotes the hydrolysis of glutamine to ammonia, which is used by the large (or ammonia) chain to synthesize carbamoyl phosphate. Tetramer of heterodimers (alpha,beta)4.</text>
</comment>
<gene>
    <name evidence="11" type="primary">carA</name>
    <name evidence="13" type="ORF">XW81_00680</name>
</gene>
<dbReference type="NCBIfam" id="TIGR01368">
    <property type="entry name" value="CPSaseIIsmall"/>
    <property type="match status" value="1"/>
</dbReference>
<feature type="binding site" evidence="11">
    <location>
        <position position="318"/>
    </location>
    <ligand>
        <name>L-glutamine</name>
        <dbReference type="ChEBI" id="CHEBI:58359"/>
    </ligand>
</feature>
<evidence type="ECO:0000259" key="12">
    <source>
        <dbReference type="SMART" id="SM01097"/>
    </source>
</evidence>
<proteinExistence type="inferred from homology"/>
<name>A0A172WE88_BUCSC</name>
<keyword evidence="11" id="KW-0028">Amino-acid biosynthesis</keyword>
<accession>A0A172WE88</accession>
<dbReference type="OrthoDB" id="9804328at2"/>
<dbReference type="NCBIfam" id="NF009475">
    <property type="entry name" value="PRK12838.1"/>
    <property type="match status" value="1"/>
</dbReference>
<dbReference type="EMBL" id="CP011299">
    <property type="protein sequence ID" value="ANF17296.1"/>
    <property type="molecule type" value="Genomic_DNA"/>
</dbReference>
<feature type="binding site" evidence="11">
    <location>
        <position position="277"/>
    </location>
    <ligand>
        <name>L-glutamine</name>
        <dbReference type="ChEBI" id="CHEBI:58359"/>
    </ligand>
</feature>
<dbReference type="EC" id="6.3.5.5" evidence="11"/>
<dbReference type="UniPathway" id="UPA00068">
    <property type="reaction ID" value="UER00171"/>
</dbReference>
<dbReference type="GO" id="GO:0044205">
    <property type="term" value="P:'de novo' UMP biosynthetic process"/>
    <property type="evidence" value="ECO:0007669"/>
    <property type="project" value="UniProtKB-UniRule"/>
</dbReference>
<keyword evidence="5 11" id="KW-0547">Nucleotide-binding</keyword>
<dbReference type="GO" id="GO:0005524">
    <property type="term" value="F:ATP binding"/>
    <property type="evidence" value="ECO:0007669"/>
    <property type="project" value="UniProtKB-UniRule"/>
</dbReference>
<comment type="pathway">
    <text evidence="2 11">Amino-acid biosynthesis; L-arginine biosynthesis; carbamoyl phosphate from bicarbonate: step 1/1.</text>
</comment>
<dbReference type="InterPro" id="IPR050472">
    <property type="entry name" value="Anth_synth/Amidotransfase"/>
</dbReference>
<evidence type="ECO:0000256" key="4">
    <source>
        <dbReference type="ARBA" id="ARBA00022598"/>
    </source>
</evidence>
<evidence type="ECO:0000256" key="8">
    <source>
        <dbReference type="ARBA" id="ARBA00022975"/>
    </source>
</evidence>
<feature type="active site" description="Nucleophile" evidence="11">
    <location>
        <position position="273"/>
    </location>
</feature>
<dbReference type="InterPro" id="IPR029062">
    <property type="entry name" value="Class_I_gatase-like"/>
</dbReference>
<dbReference type="Pfam" id="PF00117">
    <property type="entry name" value="GATase"/>
    <property type="match status" value="1"/>
</dbReference>
<comment type="function">
    <text evidence="11">Small subunit of the glutamine-dependent carbamoyl phosphate synthetase (CPSase). CPSase catalyzes the formation of carbamoyl phosphate from the ammonia moiety of glutamine, carbonate, and phosphate donated by ATP, constituting the first step of 2 biosynthetic pathways, one leading to arginine and/or urea and the other to pyrimidine nucleotides. The small subunit (glutamine amidotransferase) binds and cleaves glutamine to supply the large subunit with the substrate ammonia.</text>
</comment>
<keyword evidence="7 11" id="KW-0315">Glutamine amidotransferase</keyword>
<dbReference type="SMART" id="SM01097">
    <property type="entry name" value="CPSase_sm_chain"/>
    <property type="match status" value="1"/>
</dbReference>
<dbReference type="PRINTS" id="PR00096">
    <property type="entry name" value="GATASE"/>
</dbReference>
<dbReference type="InterPro" id="IPR035686">
    <property type="entry name" value="CPSase_GATase1"/>
</dbReference>
<dbReference type="UniPathway" id="UPA00070">
    <property type="reaction ID" value="UER00115"/>
</dbReference>
<dbReference type="InterPro" id="IPR036480">
    <property type="entry name" value="CarbP_synth_ssu_N_sf"/>
</dbReference>
<sequence>MNTSSLSNAALILEDGNIFFGKQIGISGETFGEIVFNTSMTGYQEIITDPSYSNQIITFTYPHIGNVGVNKNDCESNIVYANGIIIRDLSIVSSNYRSEGSLLTYLKKKKIIGISDIDTRKLTKIIRISGSQLGCIIAHKKIKISKTLQKLKQLSHSKKIDLVQIVSTKTQYTLNNKNFKINNIPTIKNIKKKSKTRIVVYDFGVKQNILKILINQKCHITVVPAQTSAKEAMKLLPNGIFLSNGPGDPRPCYYAINAIKSFLKINIPIFGICLGHQLLALANGAQITKMRFGHHGGNHPVKELCSNKVMITSQNHNFTVNPIDLPKSIEITHISLFDKSIQGLRIKDKNAFSFQGHPESSPGPHDALSLFENFITLVKSCNYNIANKGEKCQNVPI</sequence>
<evidence type="ECO:0000256" key="7">
    <source>
        <dbReference type="ARBA" id="ARBA00022962"/>
    </source>
</evidence>
<dbReference type="PRINTS" id="PR00099">
    <property type="entry name" value="CPSGATASE"/>
</dbReference>
<comment type="pathway">
    <text evidence="1 11">Pyrimidine metabolism; UMP biosynthesis via de novo pathway; (S)-dihydroorotate from bicarbonate: step 1/3.</text>
</comment>